<dbReference type="SUPFAM" id="SSF51182">
    <property type="entry name" value="RmlC-like cupins"/>
    <property type="match status" value="1"/>
</dbReference>
<dbReference type="EMBL" id="JAMWMR010000008">
    <property type="protein sequence ID" value="MCN9241642.1"/>
    <property type="molecule type" value="Genomic_DNA"/>
</dbReference>
<dbReference type="InterPro" id="IPR014710">
    <property type="entry name" value="RmlC-like_jellyroll"/>
</dbReference>
<keyword evidence="3" id="KW-0927">Auxin signaling pathway</keyword>
<sequence length="140" mass="16062">MGTHSAAALSLVNKVVAEAFDRWSPQLHQEFDRNAHHDQCGQTLLHDTPELRIWQTHLAPGERLPVHRHERDYYWIALTPGQARQHESDGTSREITYERGTTRYFEFSEGQSRLHDVKNIGEDVLSFLIIETQGQGNGTD</sequence>
<evidence type="ECO:0000256" key="3">
    <source>
        <dbReference type="ARBA" id="ARBA00023294"/>
    </source>
</evidence>
<name>A0ABT0ZDK0_9ACTN</name>
<evidence type="ECO:0000256" key="1">
    <source>
        <dbReference type="ARBA" id="ARBA00004319"/>
    </source>
</evidence>
<protein>
    <recommendedName>
        <fullName evidence="6">Cupin domain-containing protein</fullName>
    </recommendedName>
</protein>
<dbReference type="InterPro" id="IPR011051">
    <property type="entry name" value="RmlC_Cupin_sf"/>
</dbReference>
<comment type="subcellular location">
    <subcellularLocation>
        <location evidence="1">Endoplasmic reticulum lumen</location>
    </subcellularLocation>
</comment>
<evidence type="ECO:0000256" key="2">
    <source>
        <dbReference type="ARBA" id="ARBA00023170"/>
    </source>
</evidence>
<keyword evidence="2" id="KW-0675">Receptor</keyword>
<gene>
    <name evidence="4" type="ORF">NGF19_12700</name>
</gene>
<proteinExistence type="predicted"/>
<reference evidence="4 5" key="1">
    <citation type="submission" date="2022-05" db="EMBL/GenBank/DDBJ databases">
        <title>Streptomyces sp. nov. RY43-2 isolated from soil of a peat swamp forest.</title>
        <authorList>
            <person name="Kanchanasin P."/>
            <person name="Tanasupawat S."/>
            <person name="Phongsopitanun W."/>
        </authorList>
    </citation>
    <scope>NUCLEOTIDE SEQUENCE [LARGE SCALE GENOMIC DNA]</scope>
    <source>
        <strain evidence="4 5">RY43-2</strain>
    </source>
</reference>
<dbReference type="RefSeq" id="WP_252424938.1">
    <property type="nucleotide sequence ID" value="NZ_JAMWMR010000008.1"/>
</dbReference>
<dbReference type="Gene3D" id="2.60.120.10">
    <property type="entry name" value="Jelly Rolls"/>
    <property type="match status" value="1"/>
</dbReference>
<dbReference type="InterPro" id="IPR000526">
    <property type="entry name" value="Auxin-bd"/>
</dbReference>
<keyword evidence="5" id="KW-1185">Reference proteome</keyword>
<evidence type="ECO:0000313" key="4">
    <source>
        <dbReference type="EMBL" id="MCN9241642.1"/>
    </source>
</evidence>
<accession>A0ABT0ZDK0</accession>
<dbReference type="Proteomes" id="UP001523219">
    <property type="component" value="Unassembled WGS sequence"/>
</dbReference>
<evidence type="ECO:0000313" key="5">
    <source>
        <dbReference type="Proteomes" id="UP001523219"/>
    </source>
</evidence>
<evidence type="ECO:0008006" key="6">
    <source>
        <dbReference type="Google" id="ProtNLM"/>
    </source>
</evidence>
<comment type="caution">
    <text evidence="4">The sequence shown here is derived from an EMBL/GenBank/DDBJ whole genome shotgun (WGS) entry which is preliminary data.</text>
</comment>
<organism evidence="4 5">
    <name type="scientific">Streptomyces macrolidinus</name>
    <dbReference type="NCBI Taxonomy" id="2952607"/>
    <lineage>
        <taxon>Bacteria</taxon>
        <taxon>Bacillati</taxon>
        <taxon>Actinomycetota</taxon>
        <taxon>Actinomycetes</taxon>
        <taxon>Kitasatosporales</taxon>
        <taxon>Streptomycetaceae</taxon>
        <taxon>Streptomyces</taxon>
    </lineage>
</organism>
<dbReference type="Pfam" id="PF02041">
    <property type="entry name" value="Auxin_BP"/>
    <property type="match status" value="1"/>
</dbReference>